<dbReference type="Gene3D" id="3.40.50.1820">
    <property type="entry name" value="alpha/beta hydrolase"/>
    <property type="match status" value="1"/>
</dbReference>
<gene>
    <name evidence="2" type="ORF">DWV29_22835</name>
</gene>
<keyword evidence="2" id="KW-0378">Hydrolase</keyword>
<dbReference type="GO" id="GO:0004806">
    <property type="term" value="F:triacylglycerol lipase activity"/>
    <property type="evidence" value="ECO:0007669"/>
    <property type="project" value="TreeGrafter"/>
</dbReference>
<dbReference type="PANTHER" id="PTHR23025">
    <property type="entry name" value="TRIACYLGLYCEROL LIPASE"/>
    <property type="match status" value="1"/>
</dbReference>
<evidence type="ECO:0000259" key="1">
    <source>
        <dbReference type="Pfam" id="PF07859"/>
    </source>
</evidence>
<dbReference type="InterPro" id="IPR029058">
    <property type="entry name" value="AB_hydrolase_fold"/>
</dbReference>
<dbReference type="AlphaFoldDB" id="A0A413F995"/>
<comment type="caution">
    <text evidence="2">The sequence shown here is derived from an EMBL/GenBank/DDBJ whole genome shotgun (WGS) entry which is preliminary data.</text>
</comment>
<evidence type="ECO:0000313" key="2">
    <source>
        <dbReference type="EMBL" id="RGX24602.1"/>
    </source>
</evidence>
<dbReference type="PANTHER" id="PTHR23025:SF3">
    <property type="entry name" value="HORMONE-SENSITIVE LIPASE"/>
    <property type="match status" value="1"/>
</dbReference>
<evidence type="ECO:0000313" key="3">
    <source>
        <dbReference type="Proteomes" id="UP000283880"/>
    </source>
</evidence>
<feature type="domain" description="Alpha/beta hydrolase fold-3" evidence="1">
    <location>
        <begin position="69"/>
        <end position="274"/>
    </location>
</feature>
<dbReference type="EMBL" id="QSBM01000021">
    <property type="protein sequence ID" value="RGX24602.1"/>
    <property type="molecule type" value="Genomic_DNA"/>
</dbReference>
<organism evidence="2 3">
    <name type="scientific">Enterocloster asparagiformis</name>
    <dbReference type="NCBI Taxonomy" id="333367"/>
    <lineage>
        <taxon>Bacteria</taxon>
        <taxon>Bacillati</taxon>
        <taxon>Bacillota</taxon>
        <taxon>Clostridia</taxon>
        <taxon>Lachnospirales</taxon>
        <taxon>Lachnospiraceae</taxon>
        <taxon>Enterocloster</taxon>
    </lineage>
</organism>
<name>A0A413F995_9FIRM</name>
<dbReference type="Proteomes" id="UP000283880">
    <property type="component" value="Unassembled WGS sequence"/>
</dbReference>
<dbReference type="InterPro" id="IPR013094">
    <property type="entry name" value="AB_hydrolase_3"/>
</dbReference>
<protein>
    <submittedName>
        <fullName evidence="2">Alpha/beta hydrolase</fullName>
    </submittedName>
</protein>
<accession>A0A413F995</accession>
<dbReference type="SUPFAM" id="SSF53474">
    <property type="entry name" value="alpha/beta-Hydrolases"/>
    <property type="match status" value="1"/>
</dbReference>
<reference evidence="2 3" key="1">
    <citation type="submission" date="2018-08" db="EMBL/GenBank/DDBJ databases">
        <title>A genome reference for cultivated species of the human gut microbiota.</title>
        <authorList>
            <person name="Zou Y."/>
            <person name="Xue W."/>
            <person name="Luo G."/>
        </authorList>
    </citation>
    <scope>NUCLEOTIDE SEQUENCE [LARGE SCALE GENOMIC DNA]</scope>
    <source>
        <strain evidence="2 3">AF04-15</strain>
    </source>
</reference>
<sequence length="300" mass="33525">MDMSLRPTREEMIKMAVETRKQVTSAVVSREEMERYPARVAPMRIPVRAGDSQAFLVSAQGGEEQVPLVINLHGGGFIKQRTENDELFCRKLALATGCKILDVDYRVAPEHPFPAGLNECYDVAVWAWKNGEQLGIDREKIILCGHSAGGNFVVGISMLLHESGIFKPLGIISEYPPLDLSADPAQKEQRGRSIPAERARLYNLYYCEEELQKHPLASPVMAGEEQLKDFPRALFITAGEDSLCNEAEAFALKAARAGNEVTVKRFEKAGHGFTIYRMPGHEEALKLIERFIQHLLIDCK</sequence>
<proteinExistence type="predicted"/>
<dbReference type="OrthoDB" id="24847at2"/>
<dbReference type="GO" id="GO:0019433">
    <property type="term" value="P:triglyceride catabolic process"/>
    <property type="evidence" value="ECO:0007669"/>
    <property type="project" value="TreeGrafter"/>
</dbReference>
<dbReference type="GO" id="GO:0004771">
    <property type="term" value="F:sterol ester esterase activity"/>
    <property type="evidence" value="ECO:0007669"/>
    <property type="project" value="TreeGrafter"/>
</dbReference>
<dbReference type="Pfam" id="PF07859">
    <property type="entry name" value="Abhydrolase_3"/>
    <property type="match status" value="1"/>
</dbReference>
<dbReference type="GO" id="GO:0005829">
    <property type="term" value="C:cytosol"/>
    <property type="evidence" value="ECO:0007669"/>
    <property type="project" value="TreeGrafter"/>
</dbReference>